<feature type="transmembrane region" description="Helical" evidence="1">
    <location>
        <begin position="172"/>
        <end position="194"/>
    </location>
</feature>
<feature type="transmembrane region" description="Helical" evidence="1">
    <location>
        <begin position="7"/>
        <end position="26"/>
    </location>
</feature>
<keyword evidence="1" id="KW-0812">Transmembrane</keyword>
<feature type="transmembrane region" description="Helical" evidence="1">
    <location>
        <begin position="66"/>
        <end position="95"/>
    </location>
</feature>
<dbReference type="EMBL" id="PSQE01000002">
    <property type="protein sequence ID" value="RHN74651.1"/>
    <property type="molecule type" value="Genomic_DNA"/>
</dbReference>
<comment type="caution">
    <text evidence="2">The sequence shown here is derived from an EMBL/GenBank/DDBJ whole genome shotgun (WGS) entry which is preliminary data.</text>
</comment>
<sequence length="242" mass="26257">MYLSKFGSFWVVLVGSCGVLVLVVVYSDNGRFLLATGGRHSLIWGCVSASDRRRCPSFVVWFRLPLVMSLCCCLFLGEVVCVGRGDGYAGLVVVVMCGGRGDSRLPLVFRSIFVVATSCLKLFGLLRCSGCMSFELSLFSMLIDVCTTAIHVVCFTCCVLDSDGAGYFCFEIGSWCLAAFLSGGLGVSLVDWGLGVPVWFDLEVWWPIAFDSRLIVSSSVHVWFLGCYDVLSVDQRLCGGGS</sequence>
<accession>A0A396JDF6</accession>
<dbReference type="AlphaFoldDB" id="A0A396JDF6"/>
<reference evidence="3" key="1">
    <citation type="journal article" date="2018" name="Nat. Plants">
        <title>Whole-genome landscape of Medicago truncatula symbiotic genes.</title>
        <authorList>
            <person name="Pecrix Y."/>
            <person name="Staton S.E."/>
            <person name="Sallet E."/>
            <person name="Lelandais-Briere C."/>
            <person name="Moreau S."/>
            <person name="Carrere S."/>
            <person name="Blein T."/>
            <person name="Jardinaud M.F."/>
            <person name="Latrasse D."/>
            <person name="Zouine M."/>
            <person name="Zahm M."/>
            <person name="Kreplak J."/>
            <person name="Mayjonade B."/>
            <person name="Satge C."/>
            <person name="Perez M."/>
            <person name="Cauet S."/>
            <person name="Marande W."/>
            <person name="Chantry-Darmon C."/>
            <person name="Lopez-Roques C."/>
            <person name="Bouchez O."/>
            <person name="Berard A."/>
            <person name="Debelle F."/>
            <person name="Munos S."/>
            <person name="Bendahmane A."/>
            <person name="Berges H."/>
            <person name="Niebel A."/>
            <person name="Buitink J."/>
            <person name="Frugier F."/>
            <person name="Benhamed M."/>
            <person name="Crespi M."/>
            <person name="Gouzy J."/>
            <person name="Gamas P."/>
        </authorList>
    </citation>
    <scope>NUCLEOTIDE SEQUENCE [LARGE SCALE GENOMIC DNA]</scope>
    <source>
        <strain evidence="3">cv. Jemalong A17</strain>
    </source>
</reference>
<feature type="transmembrane region" description="Helical" evidence="1">
    <location>
        <begin position="107"/>
        <end position="126"/>
    </location>
</feature>
<evidence type="ECO:0008006" key="4">
    <source>
        <dbReference type="Google" id="ProtNLM"/>
    </source>
</evidence>
<keyword evidence="1" id="KW-1133">Transmembrane helix</keyword>
<dbReference type="PROSITE" id="PS51257">
    <property type="entry name" value="PROKAR_LIPOPROTEIN"/>
    <property type="match status" value="1"/>
</dbReference>
<feature type="transmembrane region" description="Helical" evidence="1">
    <location>
        <begin position="138"/>
        <end position="160"/>
    </location>
</feature>
<feature type="transmembrane region" description="Helical" evidence="1">
    <location>
        <begin position="214"/>
        <end position="231"/>
    </location>
</feature>
<evidence type="ECO:0000313" key="2">
    <source>
        <dbReference type="EMBL" id="RHN74651.1"/>
    </source>
</evidence>
<organism evidence="2 3">
    <name type="scientific">Medicago truncatula</name>
    <name type="common">Barrel medic</name>
    <name type="synonym">Medicago tribuloides</name>
    <dbReference type="NCBI Taxonomy" id="3880"/>
    <lineage>
        <taxon>Eukaryota</taxon>
        <taxon>Viridiplantae</taxon>
        <taxon>Streptophyta</taxon>
        <taxon>Embryophyta</taxon>
        <taxon>Tracheophyta</taxon>
        <taxon>Spermatophyta</taxon>
        <taxon>Magnoliopsida</taxon>
        <taxon>eudicotyledons</taxon>
        <taxon>Gunneridae</taxon>
        <taxon>Pentapetalae</taxon>
        <taxon>rosids</taxon>
        <taxon>fabids</taxon>
        <taxon>Fabales</taxon>
        <taxon>Fabaceae</taxon>
        <taxon>Papilionoideae</taxon>
        <taxon>50 kb inversion clade</taxon>
        <taxon>NPAAA clade</taxon>
        <taxon>Hologalegina</taxon>
        <taxon>IRL clade</taxon>
        <taxon>Trifolieae</taxon>
        <taxon>Medicago</taxon>
    </lineage>
</organism>
<keyword evidence="1" id="KW-0472">Membrane</keyword>
<dbReference type="Proteomes" id="UP000265566">
    <property type="component" value="Chromosome 2"/>
</dbReference>
<evidence type="ECO:0000313" key="3">
    <source>
        <dbReference type="Proteomes" id="UP000265566"/>
    </source>
</evidence>
<name>A0A396JDF6_MEDTR</name>
<dbReference type="Gramene" id="rna10755">
    <property type="protein sequence ID" value="RHN74651.1"/>
    <property type="gene ID" value="gene10755"/>
</dbReference>
<evidence type="ECO:0000256" key="1">
    <source>
        <dbReference type="SAM" id="Phobius"/>
    </source>
</evidence>
<proteinExistence type="predicted"/>
<gene>
    <name evidence="2" type="ORF">MtrunA17_Chr2g0312671</name>
</gene>
<protein>
    <recommendedName>
        <fullName evidence="4">Transmembrane protein</fullName>
    </recommendedName>
</protein>